<gene>
    <name evidence="2" type="ORF">ACFFVF_04280</name>
</gene>
<sequence length="182" mass="21751">MNITNEPLEPHSFYHIYNRGINSVNIFNEEKNYHFFLEKFSKYLDNVCDVYAYCLMPNHFHFLIRIKAEDEITKKENFTSILKNEFGLHSSSNYVSKQIGKCISSYTQAFNKYDNRHGPLLESPFKRKKIVSEEYLKRLIIYIHHNPKDLNTDFTNYKFSSYKAMVSKSKTKLQRDEIMTLF</sequence>
<dbReference type="Proteomes" id="UP001589607">
    <property type="component" value="Unassembled WGS sequence"/>
</dbReference>
<protein>
    <submittedName>
        <fullName evidence="2">Transposase</fullName>
    </submittedName>
</protein>
<dbReference type="PANTHER" id="PTHR34322">
    <property type="entry name" value="TRANSPOSASE, Y1_TNP DOMAIN-CONTAINING"/>
    <property type="match status" value="1"/>
</dbReference>
<keyword evidence="3" id="KW-1185">Reference proteome</keyword>
<reference evidence="2 3" key="1">
    <citation type="submission" date="2024-09" db="EMBL/GenBank/DDBJ databases">
        <authorList>
            <person name="Sun Q."/>
            <person name="Mori K."/>
        </authorList>
    </citation>
    <scope>NUCLEOTIDE SEQUENCE [LARGE SCALE GENOMIC DNA]</scope>
    <source>
        <strain evidence="2 3">CECT 7955</strain>
    </source>
</reference>
<dbReference type="SUPFAM" id="SSF143422">
    <property type="entry name" value="Transposase IS200-like"/>
    <property type="match status" value="1"/>
</dbReference>
<name>A0ABV5GK14_9FLAO</name>
<organism evidence="2 3">
    <name type="scientific">Flavobacterium jumunjinense</name>
    <dbReference type="NCBI Taxonomy" id="998845"/>
    <lineage>
        <taxon>Bacteria</taxon>
        <taxon>Pseudomonadati</taxon>
        <taxon>Bacteroidota</taxon>
        <taxon>Flavobacteriia</taxon>
        <taxon>Flavobacteriales</taxon>
        <taxon>Flavobacteriaceae</taxon>
        <taxon>Flavobacterium</taxon>
    </lineage>
</organism>
<feature type="domain" description="Transposase IS200-like" evidence="1">
    <location>
        <begin position="9"/>
        <end position="146"/>
    </location>
</feature>
<evidence type="ECO:0000313" key="2">
    <source>
        <dbReference type="EMBL" id="MFB9095720.1"/>
    </source>
</evidence>
<proteinExistence type="predicted"/>
<comment type="caution">
    <text evidence="2">The sequence shown here is derived from an EMBL/GenBank/DDBJ whole genome shotgun (WGS) entry which is preliminary data.</text>
</comment>
<accession>A0ABV5GK14</accession>
<dbReference type="Gene3D" id="3.30.70.1290">
    <property type="entry name" value="Transposase IS200-like"/>
    <property type="match status" value="1"/>
</dbReference>
<dbReference type="PANTHER" id="PTHR34322:SF2">
    <property type="entry name" value="TRANSPOSASE IS200-LIKE DOMAIN-CONTAINING PROTEIN"/>
    <property type="match status" value="1"/>
</dbReference>
<dbReference type="RefSeq" id="WP_236454967.1">
    <property type="nucleotide sequence ID" value="NZ_CBCSGE010000004.1"/>
</dbReference>
<dbReference type="InterPro" id="IPR036515">
    <property type="entry name" value="Transposase_17_sf"/>
</dbReference>
<dbReference type="EMBL" id="JBHMEY010000009">
    <property type="protein sequence ID" value="MFB9095720.1"/>
    <property type="molecule type" value="Genomic_DNA"/>
</dbReference>
<dbReference type="InterPro" id="IPR002686">
    <property type="entry name" value="Transposase_17"/>
</dbReference>
<dbReference type="SMART" id="SM01321">
    <property type="entry name" value="Y1_Tnp"/>
    <property type="match status" value="1"/>
</dbReference>
<evidence type="ECO:0000259" key="1">
    <source>
        <dbReference type="SMART" id="SM01321"/>
    </source>
</evidence>
<evidence type="ECO:0000313" key="3">
    <source>
        <dbReference type="Proteomes" id="UP001589607"/>
    </source>
</evidence>